<dbReference type="Gene3D" id="1.10.1740.10">
    <property type="match status" value="1"/>
</dbReference>
<dbReference type="Proteomes" id="UP000294498">
    <property type="component" value="Unassembled WGS sequence"/>
</dbReference>
<proteinExistence type="predicted"/>
<protein>
    <submittedName>
        <fullName evidence="1">Uncharacterized protein</fullName>
    </submittedName>
</protein>
<organism evidence="1 2">
    <name type="scientific">Dinghuibacter silviterrae</name>
    <dbReference type="NCBI Taxonomy" id="1539049"/>
    <lineage>
        <taxon>Bacteria</taxon>
        <taxon>Pseudomonadati</taxon>
        <taxon>Bacteroidota</taxon>
        <taxon>Chitinophagia</taxon>
        <taxon>Chitinophagales</taxon>
        <taxon>Chitinophagaceae</taxon>
        <taxon>Dinghuibacter</taxon>
    </lineage>
</organism>
<evidence type="ECO:0000313" key="1">
    <source>
        <dbReference type="EMBL" id="TDW96115.1"/>
    </source>
</evidence>
<dbReference type="RefSeq" id="WP_133996096.1">
    <property type="nucleotide sequence ID" value="NZ_SODV01000002.1"/>
</dbReference>
<dbReference type="EMBL" id="SODV01000002">
    <property type="protein sequence ID" value="TDW96115.1"/>
    <property type="molecule type" value="Genomic_DNA"/>
</dbReference>
<name>A0A4R8DF82_9BACT</name>
<sequence>MIKNIRKDGSDNPDVTLLQGLKEGDRTAYGRLLGKYYNMVFLIVSALDDTGKNDEVKRKTGDILLEIWTRRGDMPADKPLREFLFDLIYKRFKENGGFL</sequence>
<comment type="caution">
    <text evidence="1">The sequence shown here is derived from an EMBL/GenBank/DDBJ whole genome shotgun (WGS) entry which is preliminary data.</text>
</comment>
<evidence type="ECO:0000313" key="2">
    <source>
        <dbReference type="Proteomes" id="UP000294498"/>
    </source>
</evidence>
<dbReference type="AlphaFoldDB" id="A0A4R8DF82"/>
<gene>
    <name evidence="1" type="ORF">EDB95_3938</name>
</gene>
<reference evidence="1 2" key="1">
    <citation type="submission" date="2019-03" db="EMBL/GenBank/DDBJ databases">
        <title>Genomic Encyclopedia of Type Strains, Phase IV (KMG-IV): sequencing the most valuable type-strain genomes for metagenomic binning, comparative biology and taxonomic classification.</title>
        <authorList>
            <person name="Goeker M."/>
        </authorList>
    </citation>
    <scope>NUCLEOTIDE SEQUENCE [LARGE SCALE GENOMIC DNA]</scope>
    <source>
        <strain evidence="1 2">DSM 100059</strain>
    </source>
</reference>
<accession>A0A4R8DF82</accession>
<keyword evidence="2" id="KW-1185">Reference proteome</keyword>